<dbReference type="GO" id="GO:0071972">
    <property type="term" value="F:peptidoglycan L,D-transpeptidase activity"/>
    <property type="evidence" value="ECO:0007669"/>
    <property type="project" value="TreeGrafter"/>
</dbReference>
<dbReference type="CDD" id="cd16913">
    <property type="entry name" value="YkuD_like"/>
    <property type="match status" value="1"/>
</dbReference>
<dbReference type="Pfam" id="PF03734">
    <property type="entry name" value="YkuD"/>
    <property type="match status" value="1"/>
</dbReference>
<sequence>MMQGFRMRAGLAALALAALSGPALAKKNPPKAPEPPPLTAEAINGAALAADAAADKAGTKAGKAADRKAAGKSGRPDPLLVKVQVLLDRARFSPGAIDGRDGDNLKGAIAAYAAAQGLPATRAPTPALLEKLQTDSKPVVAEYTVSEADVRTPFVERVPRELEEQADLDSLGYTNAREMLAERFHMSRDLLSALNPGKPFDKAGTVLLVAAVTPLEGGRPNPKELPQEPKVERIEVDKASRDVRALDKDGKLLAYYPASIGSAEKPAPSGETKVTRVAFDPTYTYNPKYAFKGVKARRKFTIKPGPNNPVGAVWIDLAIESYGIHGTPEPENVGKTESHGCIRLTNWDARALGLHVAKGARVSFKDG</sequence>
<proteinExistence type="inferred from homology"/>
<comment type="similarity">
    <text evidence="2">Belongs to the YkuD family.</text>
</comment>
<reference evidence="11" key="1">
    <citation type="journal article" date="2016" name="Front. Microbiol.">
        <title>Genome Sequence of the Piezophilic, Mesophilic Sulfate-Reducing Bacterium Desulfovibrio indicus J2T.</title>
        <authorList>
            <person name="Cao J."/>
            <person name="Maignien L."/>
            <person name="Shao Z."/>
            <person name="Alain K."/>
            <person name="Jebbar M."/>
        </authorList>
    </citation>
    <scope>NUCLEOTIDE SEQUENCE</scope>
    <source>
        <strain evidence="11">NBRC 103626</strain>
    </source>
</reference>
<feature type="active site" description="Proton donor/acceptor" evidence="7">
    <location>
        <position position="325"/>
    </location>
</feature>
<feature type="active site" description="Nucleophile" evidence="7">
    <location>
        <position position="341"/>
    </location>
</feature>
<evidence type="ECO:0000256" key="5">
    <source>
        <dbReference type="ARBA" id="ARBA00022984"/>
    </source>
</evidence>
<feature type="domain" description="L,D-TPase catalytic" evidence="10">
    <location>
        <begin position="232"/>
        <end position="365"/>
    </location>
</feature>
<keyword evidence="3" id="KW-0808">Transferase</keyword>
<keyword evidence="5 7" id="KW-0573">Peptidoglycan synthesis</keyword>
<feature type="compositionally biased region" description="Basic and acidic residues" evidence="8">
    <location>
        <begin position="57"/>
        <end position="69"/>
    </location>
</feature>
<dbReference type="InterPro" id="IPR038063">
    <property type="entry name" value="Transpep_catalytic_dom"/>
</dbReference>
<dbReference type="PANTHER" id="PTHR30582">
    <property type="entry name" value="L,D-TRANSPEPTIDASE"/>
    <property type="match status" value="1"/>
</dbReference>
<reference evidence="11" key="2">
    <citation type="submission" date="2021-08" db="EMBL/GenBank/DDBJ databases">
        <authorList>
            <person name="Tani A."/>
            <person name="Ola A."/>
            <person name="Ogura Y."/>
            <person name="Katsura K."/>
            <person name="Hayashi T."/>
        </authorList>
    </citation>
    <scope>NUCLEOTIDE SEQUENCE</scope>
    <source>
        <strain evidence="11">NBRC 103626</strain>
    </source>
</reference>
<name>A0AA37MB94_9HYPH</name>
<comment type="caution">
    <text evidence="11">The sequence shown here is derived from an EMBL/GenBank/DDBJ whole genome shotgun (WGS) entry which is preliminary data.</text>
</comment>
<feature type="chain" id="PRO_5041346643" description="L,D-TPase catalytic domain-containing protein" evidence="9">
    <location>
        <begin position="26"/>
        <end position="367"/>
    </location>
</feature>
<dbReference type="Gene3D" id="2.40.440.10">
    <property type="entry name" value="L,D-transpeptidase catalytic domain-like"/>
    <property type="match status" value="1"/>
</dbReference>
<dbReference type="SUPFAM" id="SSF47090">
    <property type="entry name" value="PGBD-like"/>
    <property type="match status" value="1"/>
</dbReference>
<evidence type="ECO:0000256" key="9">
    <source>
        <dbReference type="SAM" id="SignalP"/>
    </source>
</evidence>
<evidence type="ECO:0000256" key="7">
    <source>
        <dbReference type="PROSITE-ProRule" id="PRU01373"/>
    </source>
</evidence>
<dbReference type="GO" id="GO:0016740">
    <property type="term" value="F:transferase activity"/>
    <property type="evidence" value="ECO:0007669"/>
    <property type="project" value="UniProtKB-KW"/>
</dbReference>
<evidence type="ECO:0000256" key="4">
    <source>
        <dbReference type="ARBA" id="ARBA00022960"/>
    </source>
</evidence>
<dbReference type="EMBL" id="BPQM01000041">
    <property type="protein sequence ID" value="GJD78663.1"/>
    <property type="molecule type" value="Genomic_DNA"/>
</dbReference>
<dbReference type="InterPro" id="IPR005490">
    <property type="entry name" value="LD_TPept_cat_dom"/>
</dbReference>
<keyword evidence="4 7" id="KW-0133">Cell shape</keyword>
<evidence type="ECO:0000256" key="2">
    <source>
        <dbReference type="ARBA" id="ARBA00005992"/>
    </source>
</evidence>
<dbReference type="GO" id="GO:0071555">
    <property type="term" value="P:cell wall organization"/>
    <property type="evidence" value="ECO:0007669"/>
    <property type="project" value="UniProtKB-UniRule"/>
</dbReference>
<evidence type="ECO:0000313" key="12">
    <source>
        <dbReference type="Proteomes" id="UP001055108"/>
    </source>
</evidence>
<evidence type="ECO:0000256" key="1">
    <source>
        <dbReference type="ARBA" id="ARBA00004752"/>
    </source>
</evidence>
<dbReference type="AlphaFoldDB" id="A0AA37MB94"/>
<dbReference type="PANTHER" id="PTHR30582:SF30">
    <property type="entry name" value="BLR4375 PROTEIN"/>
    <property type="match status" value="1"/>
</dbReference>
<evidence type="ECO:0000313" key="11">
    <source>
        <dbReference type="EMBL" id="GJD78663.1"/>
    </source>
</evidence>
<comment type="pathway">
    <text evidence="1 7">Cell wall biogenesis; peptidoglycan biosynthesis.</text>
</comment>
<dbReference type="InterPro" id="IPR050979">
    <property type="entry name" value="LD-transpeptidase"/>
</dbReference>
<feature type="region of interest" description="Disordered" evidence="8">
    <location>
        <begin position="57"/>
        <end position="76"/>
    </location>
</feature>
<protein>
    <recommendedName>
        <fullName evidence="10">L,D-TPase catalytic domain-containing protein</fullName>
    </recommendedName>
</protein>
<dbReference type="InterPro" id="IPR036365">
    <property type="entry name" value="PGBD-like_sf"/>
</dbReference>
<keyword evidence="12" id="KW-1185">Reference proteome</keyword>
<accession>A0AA37MB94</accession>
<gene>
    <name evidence="11" type="ORF">NBEOAGPD_1881</name>
</gene>
<dbReference type="Proteomes" id="UP001055108">
    <property type="component" value="Unassembled WGS sequence"/>
</dbReference>
<feature type="signal peptide" evidence="9">
    <location>
        <begin position="1"/>
        <end position="25"/>
    </location>
</feature>
<feature type="region of interest" description="Disordered" evidence="8">
    <location>
        <begin position="24"/>
        <end position="44"/>
    </location>
</feature>
<evidence type="ECO:0000256" key="6">
    <source>
        <dbReference type="ARBA" id="ARBA00023316"/>
    </source>
</evidence>
<dbReference type="PROSITE" id="PS52029">
    <property type="entry name" value="LD_TPASE"/>
    <property type="match status" value="1"/>
</dbReference>
<evidence type="ECO:0000256" key="8">
    <source>
        <dbReference type="SAM" id="MobiDB-lite"/>
    </source>
</evidence>
<keyword evidence="6 7" id="KW-0961">Cell wall biogenesis/degradation</keyword>
<keyword evidence="9" id="KW-0732">Signal</keyword>
<evidence type="ECO:0000256" key="3">
    <source>
        <dbReference type="ARBA" id="ARBA00022679"/>
    </source>
</evidence>
<dbReference type="SUPFAM" id="SSF141523">
    <property type="entry name" value="L,D-transpeptidase catalytic domain-like"/>
    <property type="match status" value="1"/>
</dbReference>
<evidence type="ECO:0000259" key="10">
    <source>
        <dbReference type="PROSITE" id="PS52029"/>
    </source>
</evidence>
<dbReference type="GO" id="GO:0008360">
    <property type="term" value="P:regulation of cell shape"/>
    <property type="evidence" value="ECO:0007669"/>
    <property type="project" value="UniProtKB-UniRule"/>
</dbReference>
<organism evidence="11 12">
    <name type="scientific">Methylobacterium gregans</name>
    <dbReference type="NCBI Taxonomy" id="374424"/>
    <lineage>
        <taxon>Bacteria</taxon>
        <taxon>Pseudomonadati</taxon>
        <taxon>Pseudomonadota</taxon>
        <taxon>Alphaproteobacteria</taxon>
        <taxon>Hyphomicrobiales</taxon>
        <taxon>Methylobacteriaceae</taxon>
        <taxon>Methylobacterium</taxon>
    </lineage>
</organism>
<dbReference type="GO" id="GO:0018104">
    <property type="term" value="P:peptidoglycan-protein cross-linking"/>
    <property type="evidence" value="ECO:0007669"/>
    <property type="project" value="TreeGrafter"/>
</dbReference>
<dbReference type="GO" id="GO:0005576">
    <property type="term" value="C:extracellular region"/>
    <property type="evidence" value="ECO:0007669"/>
    <property type="project" value="TreeGrafter"/>
</dbReference>